<keyword evidence="1" id="KW-0812">Transmembrane</keyword>
<dbReference type="OrthoDB" id="2535105at2759"/>
<evidence type="ECO:0000259" key="2">
    <source>
        <dbReference type="Pfam" id="PF20152"/>
    </source>
</evidence>
<feature type="transmembrane region" description="Helical" evidence="1">
    <location>
        <begin position="50"/>
        <end position="75"/>
    </location>
</feature>
<evidence type="ECO:0000313" key="3">
    <source>
        <dbReference type="EMBL" id="TFL01210.1"/>
    </source>
</evidence>
<dbReference type="EMBL" id="ML178825">
    <property type="protein sequence ID" value="TFL01210.1"/>
    <property type="molecule type" value="Genomic_DNA"/>
</dbReference>
<sequence length="190" mass="20788">MVYRIYILSSESKLLVFLTGPLSVFRSITACLLGALSVQTPAILEFSRKYKWLLMLSLTLEVVTDAVLSGISVVLLARKQRKAEFIETTKVMDKLIVYTIESGAATALCSLINIICLLTMSQLGWIGVLVVVPKVYANSLLASLNGRHSLRLNATAYSNAIETTHARVSAMFPASANNIARLTIILNDRP</sequence>
<name>A0A5C3QJ87_9AGAR</name>
<reference evidence="3 4" key="1">
    <citation type="journal article" date="2019" name="Nat. Ecol. Evol.">
        <title>Megaphylogeny resolves global patterns of mushroom evolution.</title>
        <authorList>
            <person name="Varga T."/>
            <person name="Krizsan K."/>
            <person name="Foldi C."/>
            <person name="Dima B."/>
            <person name="Sanchez-Garcia M."/>
            <person name="Sanchez-Ramirez S."/>
            <person name="Szollosi G.J."/>
            <person name="Szarkandi J.G."/>
            <person name="Papp V."/>
            <person name="Albert L."/>
            <person name="Andreopoulos W."/>
            <person name="Angelini C."/>
            <person name="Antonin V."/>
            <person name="Barry K.W."/>
            <person name="Bougher N.L."/>
            <person name="Buchanan P."/>
            <person name="Buyck B."/>
            <person name="Bense V."/>
            <person name="Catcheside P."/>
            <person name="Chovatia M."/>
            <person name="Cooper J."/>
            <person name="Damon W."/>
            <person name="Desjardin D."/>
            <person name="Finy P."/>
            <person name="Geml J."/>
            <person name="Haridas S."/>
            <person name="Hughes K."/>
            <person name="Justo A."/>
            <person name="Karasinski D."/>
            <person name="Kautmanova I."/>
            <person name="Kiss B."/>
            <person name="Kocsube S."/>
            <person name="Kotiranta H."/>
            <person name="LaButti K.M."/>
            <person name="Lechner B.E."/>
            <person name="Liimatainen K."/>
            <person name="Lipzen A."/>
            <person name="Lukacs Z."/>
            <person name="Mihaltcheva S."/>
            <person name="Morgado L.N."/>
            <person name="Niskanen T."/>
            <person name="Noordeloos M.E."/>
            <person name="Ohm R.A."/>
            <person name="Ortiz-Santana B."/>
            <person name="Ovrebo C."/>
            <person name="Racz N."/>
            <person name="Riley R."/>
            <person name="Savchenko A."/>
            <person name="Shiryaev A."/>
            <person name="Soop K."/>
            <person name="Spirin V."/>
            <person name="Szebenyi C."/>
            <person name="Tomsovsky M."/>
            <person name="Tulloss R.E."/>
            <person name="Uehling J."/>
            <person name="Grigoriev I.V."/>
            <person name="Vagvolgyi C."/>
            <person name="Papp T."/>
            <person name="Martin F.M."/>
            <person name="Miettinen O."/>
            <person name="Hibbett D.S."/>
            <person name="Nagy L.G."/>
        </authorList>
    </citation>
    <scope>NUCLEOTIDE SEQUENCE [LARGE SCALE GENOMIC DNA]</scope>
    <source>
        <strain evidence="3 4">CBS 309.79</strain>
    </source>
</reference>
<feature type="domain" description="DUF6534" evidence="2">
    <location>
        <begin position="62"/>
        <end position="149"/>
    </location>
</feature>
<feature type="transmembrane region" description="Helical" evidence="1">
    <location>
        <begin position="14"/>
        <end position="38"/>
    </location>
</feature>
<dbReference type="Pfam" id="PF20152">
    <property type="entry name" value="DUF6534"/>
    <property type="match status" value="1"/>
</dbReference>
<keyword evidence="1" id="KW-0472">Membrane</keyword>
<evidence type="ECO:0000313" key="4">
    <source>
        <dbReference type="Proteomes" id="UP000305067"/>
    </source>
</evidence>
<gene>
    <name evidence="3" type="ORF">BDV98DRAFT_73456</name>
</gene>
<feature type="transmembrane region" description="Helical" evidence="1">
    <location>
        <begin position="95"/>
        <end position="120"/>
    </location>
</feature>
<dbReference type="InterPro" id="IPR045339">
    <property type="entry name" value="DUF6534"/>
</dbReference>
<keyword evidence="4" id="KW-1185">Reference proteome</keyword>
<proteinExistence type="predicted"/>
<protein>
    <recommendedName>
        <fullName evidence="2">DUF6534 domain-containing protein</fullName>
    </recommendedName>
</protein>
<dbReference type="Proteomes" id="UP000305067">
    <property type="component" value="Unassembled WGS sequence"/>
</dbReference>
<feature type="transmembrane region" description="Helical" evidence="1">
    <location>
        <begin position="126"/>
        <end position="144"/>
    </location>
</feature>
<dbReference type="AlphaFoldDB" id="A0A5C3QJ87"/>
<evidence type="ECO:0000256" key="1">
    <source>
        <dbReference type="SAM" id="Phobius"/>
    </source>
</evidence>
<organism evidence="3 4">
    <name type="scientific">Pterulicium gracile</name>
    <dbReference type="NCBI Taxonomy" id="1884261"/>
    <lineage>
        <taxon>Eukaryota</taxon>
        <taxon>Fungi</taxon>
        <taxon>Dikarya</taxon>
        <taxon>Basidiomycota</taxon>
        <taxon>Agaricomycotina</taxon>
        <taxon>Agaricomycetes</taxon>
        <taxon>Agaricomycetidae</taxon>
        <taxon>Agaricales</taxon>
        <taxon>Pleurotineae</taxon>
        <taxon>Pterulaceae</taxon>
        <taxon>Pterulicium</taxon>
    </lineage>
</organism>
<dbReference type="PANTHER" id="PTHR40465:SF1">
    <property type="entry name" value="DUF6534 DOMAIN-CONTAINING PROTEIN"/>
    <property type="match status" value="1"/>
</dbReference>
<keyword evidence="1" id="KW-1133">Transmembrane helix</keyword>
<dbReference type="PANTHER" id="PTHR40465">
    <property type="entry name" value="CHROMOSOME 1, WHOLE GENOME SHOTGUN SEQUENCE"/>
    <property type="match status" value="1"/>
</dbReference>
<accession>A0A5C3QJ87</accession>